<dbReference type="AlphaFoldDB" id="A0A9P5NXA6"/>
<accession>A0A9P5NXA6</accession>
<organism evidence="2 3">
    <name type="scientific">Gymnopilus junonius</name>
    <name type="common">Spectacular rustgill mushroom</name>
    <name type="synonym">Gymnopilus spectabilis subsp. junonius</name>
    <dbReference type="NCBI Taxonomy" id="109634"/>
    <lineage>
        <taxon>Eukaryota</taxon>
        <taxon>Fungi</taxon>
        <taxon>Dikarya</taxon>
        <taxon>Basidiomycota</taxon>
        <taxon>Agaricomycotina</taxon>
        <taxon>Agaricomycetes</taxon>
        <taxon>Agaricomycetidae</taxon>
        <taxon>Agaricales</taxon>
        <taxon>Agaricineae</taxon>
        <taxon>Hymenogastraceae</taxon>
        <taxon>Gymnopilus</taxon>
    </lineage>
</organism>
<feature type="compositionally biased region" description="Low complexity" evidence="1">
    <location>
        <begin position="1"/>
        <end position="13"/>
    </location>
</feature>
<proteinExistence type="predicted"/>
<evidence type="ECO:0000313" key="2">
    <source>
        <dbReference type="EMBL" id="KAF8910015.1"/>
    </source>
</evidence>
<dbReference type="EMBL" id="JADNYJ010000007">
    <property type="protein sequence ID" value="KAF8910015.1"/>
    <property type="molecule type" value="Genomic_DNA"/>
</dbReference>
<name>A0A9P5NXA6_GYMJU</name>
<keyword evidence="3" id="KW-1185">Reference proteome</keyword>
<comment type="caution">
    <text evidence="2">The sequence shown here is derived from an EMBL/GenBank/DDBJ whole genome shotgun (WGS) entry which is preliminary data.</text>
</comment>
<feature type="region of interest" description="Disordered" evidence="1">
    <location>
        <begin position="1"/>
        <end position="26"/>
    </location>
</feature>
<gene>
    <name evidence="2" type="ORF">CPB84DRAFT_1345841</name>
</gene>
<evidence type="ECO:0000256" key="1">
    <source>
        <dbReference type="SAM" id="MobiDB-lite"/>
    </source>
</evidence>
<dbReference type="Proteomes" id="UP000724874">
    <property type="component" value="Unassembled WGS sequence"/>
</dbReference>
<protein>
    <submittedName>
        <fullName evidence="2">Uncharacterized protein</fullName>
    </submittedName>
</protein>
<sequence length="149" mass="16807">MSNSSNSPSTDNNADPLRSTRAPCTIIRSPFGPNHGELLRRKPVANRLSRPPFRDRKHLVNVLSHQQTMKQGKRETLHQLLPIIRVKRNLKTGRRISLCGRSLYSSLLSVSRYFLSMNMAGVVHSTLPTKAYDHVGTPSELPVRHTYAL</sequence>
<evidence type="ECO:0000313" key="3">
    <source>
        <dbReference type="Proteomes" id="UP000724874"/>
    </source>
</evidence>
<reference evidence="2" key="1">
    <citation type="submission" date="2020-11" db="EMBL/GenBank/DDBJ databases">
        <authorList>
            <consortium name="DOE Joint Genome Institute"/>
            <person name="Ahrendt S."/>
            <person name="Riley R."/>
            <person name="Andreopoulos W."/>
            <person name="LaButti K."/>
            <person name="Pangilinan J."/>
            <person name="Ruiz-duenas F.J."/>
            <person name="Barrasa J.M."/>
            <person name="Sanchez-Garcia M."/>
            <person name="Camarero S."/>
            <person name="Miyauchi S."/>
            <person name="Serrano A."/>
            <person name="Linde D."/>
            <person name="Babiker R."/>
            <person name="Drula E."/>
            <person name="Ayuso-Fernandez I."/>
            <person name="Pacheco R."/>
            <person name="Padilla G."/>
            <person name="Ferreira P."/>
            <person name="Barriuso J."/>
            <person name="Kellner H."/>
            <person name="Castanera R."/>
            <person name="Alfaro M."/>
            <person name="Ramirez L."/>
            <person name="Pisabarro A.G."/>
            <person name="Kuo A."/>
            <person name="Tritt A."/>
            <person name="Lipzen A."/>
            <person name="He G."/>
            <person name="Yan M."/>
            <person name="Ng V."/>
            <person name="Cullen D."/>
            <person name="Martin F."/>
            <person name="Rosso M.-N."/>
            <person name="Henrissat B."/>
            <person name="Hibbett D."/>
            <person name="Martinez A.T."/>
            <person name="Grigoriev I.V."/>
        </authorList>
    </citation>
    <scope>NUCLEOTIDE SEQUENCE</scope>
    <source>
        <strain evidence="2">AH 44721</strain>
    </source>
</reference>